<proteinExistence type="predicted"/>
<feature type="transmembrane region" description="Helical" evidence="1">
    <location>
        <begin position="7"/>
        <end position="27"/>
    </location>
</feature>
<dbReference type="RefSeq" id="WP_254153347.1">
    <property type="nucleotide sequence ID" value="NZ_JAHESD010000014.1"/>
</dbReference>
<comment type="caution">
    <text evidence="2">The sequence shown here is derived from an EMBL/GenBank/DDBJ whole genome shotgun (WGS) entry which is preliminary data.</text>
</comment>
<keyword evidence="3" id="KW-1185">Reference proteome</keyword>
<feature type="transmembrane region" description="Helical" evidence="1">
    <location>
        <begin position="33"/>
        <end position="55"/>
    </location>
</feature>
<protein>
    <recommendedName>
        <fullName evidence="4">DUF3592 domain-containing protein</fullName>
    </recommendedName>
</protein>
<organism evidence="2 3">
    <name type="scientific">Chryseosolibacter indicus</name>
    <dbReference type="NCBI Taxonomy" id="2782351"/>
    <lineage>
        <taxon>Bacteria</taxon>
        <taxon>Pseudomonadati</taxon>
        <taxon>Bacteroidota</taxon>
        <taxon>Cytophagia</taxon>
        <taxon>Cytophagales</taxon>
        <taxon>Chryseotaleaceae</taxon>
        <taxon>Chryseosolibacter</taxon>
    </lineage>
</organism>
<keyword evidence="1" id="KW-0472">Membrane</keyword>
<evidence type="ECO:0000313" key="3">
    <source>
        <dbReference type="Proteomes" id="UP000772618"/>
    </source>
</evidence>
<evidence type="ECO:0000313" key="2">
    <source>
        <dbReference type="EMBL" id="MBT1703382.1"/>
    </source>
</evidence>
<reference evidence="2 3" key="1">
    <citation type="submission" date="2021-05" db="EMBL/GenBank/DDBJ databases">
        <title>A Polyphasic approach of four new species of the genus Ohtaekwangia: Ohtaekwangia histidinii sp. nov., Ohtaekwangia cretensis sp. nov., Ohtaekwangia indiensis sp. nov., Ohtaekwangia reichenbachii sp. nov. from diverse environment.</title>
        <authorList>
            <person name="Octaviana S."/>
        </authorList>
    </citation>
    <scope>NUCLEOTIDE SEQUENCE [LARGE SCALE GENOMIC DNA]</scope>
    <source>
        <strain evidence="2 3">PWU20</strain>
    </source>
</reference>
<evidence type="ECO:0000256" key="1">
    <source>
        <dbReference type="SAM" id="Phobius"/>
    </source>
</evidence>
<sequence length="330" mass="38152">MNTRRIVWLALLILDLFVFFFLIPIDVYDSADILLSFIGAIGFGICLFMFLGNFGSLYEIFGDTSQDEQESIWKKMAALSLIPSLVLVIVLVMYRSDEKSDELSTYGKLTKGQVVNGKSTTSRRRFQSNTSYSINVSYVDSLQKIHTFEASVSGSDFNNLYQGAIVDVIYSKRYPSLAEVVFDLEQLSKYIKINNEPVNITHLLTMLEGKVRRDSIVDYLNSINYEWYQDEEREYYRNDRRNLAINLEHDILTFVKPSNLLVSNNERNSFENTILDKGFEKKASEINGETQVMYYNNAYIIYHQRKSSNHETSMAVSFYDIYQIMKVSGK</sequence>
<keyword evidence="1" id="KW-1133">Transmembrane helix</keyword>
<accession>A0ABS5VPL4</accession>
<dbReference type="EMBL" id="JAHESD010000014">
    <property type="protein sequence ID" value="MBT1703382.1"/>
    <property type="molecule type" value="Genomic_DNA"/>
</dbReference>
<gene>
    <name evidence="2" type="ORF">KK060_08835</name>
</gene>
<keyword evidence="1" id="KW-0812">Transmembrane</keyword>
<evidence type="ECO:0008006" key="4">
    <source>
        <dbReference type="Google" id="ProtNLM"/>
    </source>
</evidence>
<dbReference type="Proteomes" id="UP000772618">
    <property type="component" value="Unassembled WGS sequence"/>
</dbReference>
<feature type="transmembrane region" description="Helical" evidence="1">
    <location>
        <begin position="76"/>
        <end position="94"/>
    </location>
</feature>
<name>A0ABS5VPL4_9BACT</name>